<feature type="coiled-coil region" evidence="2">
    <location>
        <begin position="483"/>
        <end position="540"/>
    </location>
</feature>
<dbReference type="GO" id="GO:0004521">
    <property type="term" value="F:RNA endonuclease activity"/>
    <property type="evidence" value="ECO:0007669"/>
    <property type="project" value="TreeGrafter"/>
</dbReference>
<evidence type="ECO:0000256" key="2">
    <source>
        <dbReference type="SAM" id="Coils"/>
    </source>
</evidence>
<protein>
    <submittedName>
        <fullName evidence="5">Metallo-beta-lactamase</fullName>
    </submittedName>
</protein>
<dbReference type="InterPro" id="IPR022712">
    <property type="entry name" value="Beta_Casp"/>
</dbReference>
<gene>
    <name evidence="5" type="ORF">Y919_06295</name>
</gene>
<dbReference type="PANTHER" id="PTHR11203:SF37">
    <property type="entry name" value="INTEGRATOR COMPLEX SUBUNIT 11"/>
    <property type="match status" value="1"/>
</dbReference>
<dbReference type="InterPro" id="IPR036866">
    <property type="entry name" value="RibonucZ/Hydroxyglut_hydro"/>
</dbReference>
<feature type="domain" description="Metallo-beta-lactamase" evidence="3">
    <location>
        <begin position="13"/>
        <end position="248"/>
    </location>
</feature>
<dbReference type="Pfam" id="PF07521">
    <property type="entry name" value="RMMBL"/>
    <property type="match status" value="1"/>
</dbReference>
<dbReference type="InterPro" id="IPR050698">
    <property type="entry name" value="MBL"/>
</dbReference>
<dbReference type="Proteomes" id="UP000029622">
    <property type="component" value="Unassembled WGS sequence"/>
</dbReference>
<dbReference type="Gene3D" id="3.40.50.10890">
    <property type="match status" value="1"/>
</dbReference>
<evidence type="ECO:0000259" key="3">
    <source>
        <dbReference type="SMART" id="SM00849"/>
    </source>
</evidence>
<accession>A0A096BI20</accession>
<evidence type="ECO:0000256" key="1">
    <source>
        <dbReference type="ARBA" id="ARBA00022801"/>
    </source>
</evidence>
<dbReference type="InterPro" id="IPR001279">
    <property type="entry name" value="Metallo-B-lactamas"/>
</dbReference>
<dbReference type="Gene3D" id="3.60.15.10">
    <property type="entry name" value="Ribonuclease Z/Hydroxyacylglutathione hydrolase-like"/>
    <property type="match status" value="1"/>
</dbReference>
<evidence type="ECO:0000259" key="4">
    <source>
        <dbReference type="SMART" id="SM01027"/>
    </source>
</evidence>
<feature type="domain" description="Beta-Casp" evidence="4">
    <location>
        <begin position="253"/>
        <end position="382"/>
    </location>
</feature>
<dbReference type="CDD" id="cd16295">
    <property type="entry name" value="TTHA0252-CPSF-like_MBL-fold"/>
    <property type="match status" value="1"/>
</dbReference>
<sequence length="543" mass="62497">MKIHFYGAAEVVTGSNHLITTDKYKILIDCGMFQGSEELEKLNFKDFEYNPSEIDFVLLSHAHIDHSGRIPKLVKEGFKGKIICTKATYDLCKIMLLDSGHIQESDTKWLNRKRIRAGKTPVNPLYTAEDANISLNYFKPVLYNQKINLNEDIQVRFRDAGHLLGSSIIELWITENNKTIKIVYSGDLGMKNKPILRDPELIEEADYLIIESTYGDRLHESVAERTNKLIEIIDKTVTRGGTVIIPSFAVGRTQELIYELNNYYENLDVIETYKKIPIYIDSPMAVSATQVFKDNPYCFDDEAKKLILNGDNPFEFENLHFVNDQKESMRLNEYNYPKVIISASGMCTAGRIRHHLKHNLWKKENSVIFVGYQAEGTLGRMLKDGVKKVKILGEEISVLAEIYSIEGFSGHADQKGLMDWLKGFKKFPEKVFVVHGEEQSAKKLAELIKETYKVDTIIPNMGYIYEFKDNEAKVYHGEILEPLKKKENIKKELQEVYDQFEALIANTEKIIDEEILKKDYDKLKNRLIELQQKLLDISILLGN</sequence>
<dbReference type="SUPFAM" id="SSF56281">
    <property type="entry name" value="Metallo-hydrolase/oxidoreductase"/>
    <property type="match status" value="1"/>
</dbReference>
<dbReference type="AlphaFoldDB" id="A0A096BI20"/>
<evidence type="ECO:0000313" key="5">
    <source>
        <dbReference type="EMBL" id="KGG80423.1"/>
    </source>
</evidence>
<dbReference type="InterPro" id="IPR011108">
    <property type="entry name" value="RMMBL"/>
</dbReference>
<proteinExistence type="predicted"/>
<name>A0A096BI20_9FIRM</name>
<comment type="caution">
    <text evidence="5">The sequence shown here is derived from an EMBL/GenBank/DDBJ whole genome shotgun (WGS) entry which is preliminary data.</text>
</comment>
<keyword evidence="1" id="KW-0378">Hydrolase</keyword>
<dbReference type="EMBL" id="AZTB01000026">
    <property type="protein sequence ID" value="KGG80423.1"/>
    <property type="molecule type" value="Genomic_DNA"/>
</dbReference>
<dbReference type="PANTHER" id="PTHR11203">
    <property type="entry name" value="CLEAVAGE AND POLYADENYLATION SPECIFICITY FACTOR FAMILY MEMBER"/>
    <property type="match status" value="1"/>
</dbReference>
<dbReference type="GO" id="GO:0016787">
    <property type="term" value="F:hydrolase activity"/>
    <property type="evidence" value="ECO:0007669"/>
    <property type="project" value="UniProtKB-KW"/>
</dbReference>
<organism evidence="5 6">
    <name type="scientific">Caloranaerobacter azorensis H53214</name>
    <dbReference type="NCBI Taxonomy" id="1156417"/>
    <lineage>
        <taxon>Bacteria</taxon>
        <taxon>Bacillati</taxon>
        <taxon>Bacillota</taxon>
        <taxon>Tissierellia</taxon>
        <taxon>Tissierellales</taxon>
        <taxon>Thermohalobacteraceae</taxon>
        <taxon>Caloranaerobacter</taxon>
    </lineage>
</organism>
<dbReference type="Pfam" id="PF16661">
    <property type="entry name" value="Lactamase_B_6"/>
    <property type="match status" value="1"/>
</dbReference>
<dbReference type="STRING" id="1156417.Y919_06295"/>
<dbReference type="SMART" id="SM00849">
    <property type="entry name" value="Lactamase_B"/>
    <property type="match status" value="1"/>
</dbReference>
<dbReference type="RefSeq" id="WP_035163366.1">
    <property type="nucleotide sequence ID" value="NZ_AZTB01000026.1"/>
</dbReference>
<dbReference type="SMART" id="SM01027">
    <property type="entry name" value="Beta-Casp"/>
    <property type="match status" value="1"/>
</dbReference>
<reference evidence="5 6" key="1">
    <citation type="submission" date="2013-12" db="EMBL/GenBank/DDBJ databases">
        <title>Draft genome sequence of Caloranaerobacter sp. H53214.</title>
        <authorList>
            <person name="Jiang L.J."/>
            <person name="Shao Z.Z."/>
            <person name="Long M.N."/>
        </authorList>
    </citation>
    <scope>NUCLEOTIDE SEQUENCE [LARGE SCALE GENOMIC DNA]</scope>
    <source>
        <strain evidence="5 6">H53214</strain>
    </source>
</reference>
<keyword evidence="2" id="KW-0175">Coiled coil</keyword>
<dbReference type="Pfam" id="PF10996">
    <property type="entry name" value="Beta-Casp"/>
    <property type="match status" value="1"/>
</dbReference>
<evidence type="ECO:0000313" key="6">
    <source>
        <dbReference type="Proteomes" id="UP000029622"/>
    </source>
</evidence>